<name>A0AAQ3WDG9_PASNO</name>
<reference evidence="1 2" key="1">
    <citation type="submission" date="2024-02" db="EMBL/GenBank/DDBJ databases">
        <title>High-quality chromosome-scale genome assembly of Pensacola bahiagrass (Paspalum notatum Flugge var. saurae).</title>
        <authorList>
            <person name="Vega J.M."/>
            <person name="Podio M."/>
            <person name="Orjuela J."/>
            <person name="Siena L.A."/>
            <person name="Pessino S.C."/>
            <person name="Combes M.C."/>
            <person name="Mariac C."/>
            <person name="Albertini E."/>
            <person name="Pupilli F."/>
            <person name="Ortiz J.P.A."/>
            <person name="Leblanc O."/>
        </authorList>
    </citation>
    <scope>NUCLEOTIDE SEQUENCE [LARGE SCALE GENOMIC DNA]</scope>
    <source>
        <strain evidence="1">R1</strain>
        <tissue evidence="1">Leaf</tissue>
    </source>
</reference>
<evidence type="ECO:0000313" key="2">
    <source>
        <dbReference type="Proteomes" id="UP001341281"/>
    </source>
</evidence>
<protein>
    <submittedName>
        <fullName evidence="1">Uncharacterized protein</fullName>
    </submittedName>
</protein>
<sequence>MSPSLNPTQLAPPDRPTWHATCALLQRRVGVDQTVSRLLEKKSSSLRVLSSSLKTSLSKAIQEDFEEYVQDFNEF</sequence>
<dbReference type="Proteomes" id="UP001341281">
    <property type="component" value="Chromosome 02"/>
</dbReference>
<accession>A0AAQ3WDG9</accession>
<dbReference type="EMBL" id="CP144746">
    <property type="protein sequence ID" value="WVZ58183.1"/>
    <property type="molecule type" value="Genomic_DNA"/>
</dbReference>
<evidence type="ECO:0000313" key="1">
    <source>
        <dbReference type="EMBL" id="WVZ58183.1"/>
    </source>
</evidence>
<keyword evidence="2" id="KW-1185">Reference proteome</keyword>
<proteinExistence type="predicted"/>
<organism evidence="1 2">
    <name type="scientific">Paspalum notatum var. saurae</name>
    <dbReference type="NCBI Taxonomy" id="547442"/>
    <lineage>
        <taxon>Eukaryota</taxon>
        <taxon>Viridiplantae</taxon>
        <taxon>Streptophyta</taxon>
        <taxon>Embryophyta</taxon>
        <taxon>Tracheophyta</taxon>
        <taxon>Spermatophyta</taxon>
        <taxon>Magnoliopsida</taxon>
        <taxon>Liliopsida</taxon>
        <taxon>Poales</taxon>
        <taxon>Poaceae</taxon>
        <taxon>PACMAD clade</taxon>
        <taxon>Panicoideae</taxon>
        <taxon>Andropogonodae</taxon>
        <taxon>Paspaleae</taxon>
        <taxon>Paspalinae</taxon>
        <taxon>Paspalum</taxon>
    </lineage>
</organism>
<dbReference type="AlphaFoldDB" id="A0AAQ3WDG9"/>
<gene>
    <name evidence="1" type="ORF">U9M48_008478</name>
</gene>